<protein>
    <submittedName>
        <fullName evidence="4">Theileria-specific sub-telomeric protein, putative</fullName>
    </submittedName>
</protein>
<feature type="transmembrane region" description="Helical" evidence="2">
    <location>
        <begin position="657"/>
        <end position="676"/>
    </location>
</feature>
<feature type="transmembrane region" description="Helical" evidence="2">
    <location>
        <begin position="21"/>
        <end position="40"/>
    </location>
</feature>
<accession>A0A3B0NKG4</accession>
<gene>
    <name evidence="3" type="ORF">TAT_000339900</name>
    <name evidence="4" type="ORF">TAV_000339700</name>
</gene>
<feature type="transmembrane region" description="Helical" evidence="2">
    <location>
        <begin position="615"/>
        <end position="636"/>
    </location>
</feature>
<feature type="transmembrane region" description="Helical" evidence="2">
    <location>
        <begin position="588"/>
        <end position="609"/>
    </location>
</feature>
<organism evidence="4">
    <name type="scientific">Theileria annulata</name>
    <dbReference type="NCBI Taxonomy" id="5874"/>
    <lineage>
        <taxon>Eukaryota</taxon>
        <taxon>Sar</taxon>
        <taxon>Alveolata</taxon>
        <taxon>Apicomplexa</taxon>
        <taxon>Aconoidasida</taxon>
        <taxon>Piroplasmida</taxon>
        <taxon>Theileriidae</taxon>
        <taxon>Theileria</taxon>
    </lineage>
</organism>
<keyword evidence="2" id="KW-1133">Transmembrane helix</keyword>
<feature type="transmembrane region" description="Helical" evidence="2">
    <location>
        <begin position="744"/>
        <end position="762"/>
    </location>
</feature>
<keyword evidence="2" id="KW-0812">Transmembrane</keyword>
<feature type="transmembrane region" description="Helical" evidence="2">
    <location>
        <begin position="710"/>
        <end position="737"/>
    </location>
</feature>
<feature type="transmembrane region" description="Helical" evidence="2">
    <location>
        <begin position="549"/>
        <end position="576"/>
    </location>
</feature>
<evidence type="ECO:0000256" key="1">
    <source>
        <dbReference type="SAM" id="MobiDB-lite"/>
    </source>
</evidence>
<dbReference type="EMBL" id="UIVS01000004">
    <property type="protein sequence ID" value="SVP95238.1"/>
    <property type="molecule type" value="Genomic_DNA"/>
</dbReference>
<dbReference type="VEuPathDB" id="PiroplasmaDB:TA06095"/>
<sequence length="919" mass="101818">MTNCLVCKSAKEASENYKGDACSLLIGAYILAGLAMMLNIRLSYSSAPYALIRFRLPENLFSVFVRRMASALELWCLPSMLLGNIIDLTQKLIDENPELRAIKVKAGDIKSKASELNSTAGTQSTTELSKTKAVDIAGNDIKGSGLANKANDLKGKADLLSTKAGLLEAAANDGPLAALLTDAKSLKEKAGSSSGSEGLYGAANALATHRDGHSGLELKATKVIEKFDDVTTKYEALMEKAKGVTIPPDKQHLVTAVESEYKELKDIYNGMLNLTKLKDKSATLSSTAQGQSTTTELTSTLGTAAEQLATLAGNLSTAANGLSGDPHLGTQAGKLKDAAKKGGTDENSLHKKAELLQSAPTEYEKAKAVIIAFDTLKGHYDALIREAITNNKLSDPKVKDVISKFDELKNHYDGMMPITKIRYYSETISSEAGTLRNTGTADTIVRYFESMEHAYSALGDEKTGVKDKFDPLKYVYGLILNVTKMKYYSDQVYIKAPQIATGTSTPSDVKTLIDTLENVYNSITDQTDQNEVKSHWESLKNVITGEMKWWKFIWIIVPSIVTQWLNFLTYVVLLIVYLMGGDQGHLTVFYLVIAISGVVFGINMTLLYAVDFYYIPVYIVGENSFPILTSFIHYLATLMFGNRRKWNSDFLLVKIDICVAIIISFVAAVVWTVGYVCELDVGSTTEYHKIKHIHAFGFGGEPHWEQLSPFLMIVVGMGLVYAIYPGIAPGMIVPFYLIDKIEMVLLVATLFPPVIIALLRRYKAEYSPQYYKWPAFQKWSEYDAGRFYLFLDILMVTKICLAAIFIYSLHYRDTSISRAIINQPKMSTFLSILFYMCHEILLALGFSGFIGNNGGDYILIPQYIGALFMIFLAFYSEGYIIEYKSHDPAHSPTDGICYLFLIICRLSHRAFGFPLWFLL</sequence>
<evidence type="ECO:0000313" key="4">
    <source>
        <dbReference type="EMBL" id="SVP95238.1"/>
    </source>
</evidence>
<feature type="transmembrane region" description="Helical" evidence="2">
    <location>
        <begin position="857"/>
        <end position="875"/>
    </location>
</feature>
<dbReference type="AlphaFoldDB" id="A0A3B0NKG4"/>
<reference evidence="4" key="1">
    <citation type="submission" date="2018-07" db="EMBL/GenBank/DDBJ databases">
        <authorList>
            <person name="Quirk P.G."/>
            <person name="Krulwich T.A."/>
        </authorList>
    </citation>
    <scope>NUCLEOTIDE SEQUENCE</scope>
    <source>
        <strain evidence="4">Anand</strain>
    </source>
</reference>
<feature type="region of interest" description="Disordered" evidence="1">
    <location>
        <begin position="321"/>
        <end position="346"/>
    </location>
</feature>
<feature type="transmembrane region" description="Helical" evidence="2">
    <location>
        <begin position="896"/>
        <end position="917"/>
    </location>
</feature>
<feature type="transmembrane region" description="Helical" evidence="2">
    <location>
        <begin position="787"/>
        <end position="809"/>
    </location>
</feature>
<feature type="compositionally biased region" description="Basic and acidic residues" evidence="1">
    <location>
        <begin position="334"/>
        <end position="346"/>
    </location>
</feature>
<feature type="transmembrane region" description="Helical" evidence="2">
    <location>
        <begin position="829"/>
        <end position="851"/>
    </location>
</feature>
<evidence type="ECO:0000256" key="2">
    <source>
        <dbReference type="SAM" id="Phobius"/>
    </source>
</evidence>
<name>A0A3B0NKG4_THEAN</name>
<keyword evidence="2" id="KW-0472">Membrane</keyword>
<proteinExistence type="predicted"/>
<dbReference type="EMBL" id="UIVT01000004">
    <property type="protein sequence ID" value="SVP94393.1"/>
    <property type="molecule type" value="Genomic_DNA"/>
</dbReference>
<evidence type="ECO:0000313" key="3">
    <source>
        <dbReference type="EMBL" id="SVP94393.1"/>
    </source>
</evidence>